<protein>
    <submittedName>
        <fullName evidence="5">C-type LECtin</fullName>
    </submittedName>
</protein>
<feature type="domain" description="VWFA" evidence="3">
    <location>
        <begin position="41"/>
        <end position="182"/>
    </location>
</feature>
<evidence type="ECO:0000259" key="2">
    <source>
        <dbReference type="PROSITE" id="PS50041"/>
    </source>
</evidence>
<feature type="domain" description="C-type lectin" evidence="2">
    <location>
        <begin position="643"/>
        <end position="765"/>
    </location>
</feature>
<name>A0A914VHT8_9BILA</name>
<dbReference type="CDD" id="cd00037">
    <property type="entry name" value="CLECT"/>
    <property type="match status" value="2"/>
</dbReference>
<dbReference type="PANTHER" id="PTHR31024">
    <property type="entry name" value="C-TYPE LECTIN"/>
    <property type="match status" value="1"/>
</dbReference>
<dbReference type="InterPro" id="IPR036465">
    <property type="entry name" value="vWFA_dom_sf"/>
</dbReference>
<dbReference type="SUPFAM" id="SSF53300">
    <property type="entry name" value="vWA-like"/>
    <property type="match status" value="2"/>
</dbReference>
<dbReference type="AlphaFoldDB" id="A0A914VHT8"/>
<dbReference type="Proteomes" id="UP000887566">
    <property type="component" value="Unplaced"/>
</dbReference>
<keyword evidence="4" id="KW-1185">Reference proteome</keyword>
<proteinExistence type="predicted"/>
<accession>A0A914VHT8</accession>
<dbReference type="Gene3D" id="3.10.100.10">
    <property type="entry name" value="Mannose-Binding Protein A, subunit A"/>
    <property type="match status" value="2"/>
</dbReference>
<dbReference type="SMART" id="SM00034">
    <property type="entry name" value="CLECT"/>
    <property type="match status" value="2"/>
</dbReference>
<dbReference type="PROSITE" id="PS50041">
    <property type="entry name" value="C_TYPE_LECTIN_2"/>
    <property type="match status" value="2"/>
</dbReference>
<dbReference type="SUPFAM" id="SSF56436">
    <property type="entry name" value="C-type lectin-like"/>
    <property type="match status" value="2"/>
</dbReference>
<feature type="signal peptide" evidence="1">
    <location>
        <begin position="1"/>
        <end position="19"/>
    </location>
</feature>
<reference evidence="5" key="1">
    <citation type="submission" date="2022-11" db="UniProtKB">
        <authorList>
            <consortium name="WormBaseParasite"/>
        </authorList>
    </citation>
    <scope>IDENTIFICATION</scope>
</reference>
<feature type="domain" description="C-type lectin" evidence="2">
    <location>
        <begin position="267"/>
        <end position="389"/>
    </location>
</feature>
<dbReference type="Gene3D" id="3.40.50.410">
    <property type="entry name" value="von Willebrand factor, type A domain"/>
    <property type="match status" value="2"/>
</dbReference>
<dbReference type="SMART" id="SM00327">
    <property type="entry name" value="VWA"/>
    <property type="match status" value="2"/>
</dbReference>
<feature type="domain" description="VWFA" evidence="3">
    <location>
        <begin position="417"/>
        <end position="558"/>
    </location>
</feature>
<dbReference type="Pfam" id="PF00059">
    <property type="entry name" value="Lectin_C"/>
    <property type="match status" value="2"/>
</dbReference>
<organism evidence="4 5">
    <name type="scientific">Plectus sambesii</name>
    <dbReference type="NCBI Taxonomy" id="2011161"/>
    <lineage>
        <taxon>Eukaryota</taxon>
        <taxon>Metazoa</taxon>
        <taxon>Ecdysozoa</taxon>
        <taxon>Nematoda</taxon>
        <taxon>Chromadorea</taxon>
        <taxon>Plectida</taxon>
        <taxon>Plectina</taxon>
        <taxon>Plectoidea</taxon>
        <taxon>Plectidae</taxon>
        <taxon>Plectus</taxon>
    </lineage>
</organism>
<evidence type="ECO:0000313" key="5">
    <source>
        <dbReference type="WBParaSite" id="PSAMB.scaffold1913size26752.g15492.t1"/>
    </source>
</evidence>
<feature type="chain" id="PRO_5037663424" evidence="1">
    <location>
        <begin position="20"/>
        <end position="792"/>
    </location>
</feature>
<dbReference type="WBParaSite" id="PSAMB.scaffold1913size26752.g15492.t1">
    <property type="protein sequence ID" value="PSAMB.scaffold1913size26752.g15492.t1"/>
    <property type="gene ID" value="PSAMB.scaffold1913size26752.g15492"/>
</dbReference>
<evidence type="ECO:0000313" key="4">
    <source>
        <dbReference type="Proteomes" id="UP000887566"/>
    </source>
</evidence>
<evidence type="ECO:0000259" key="3">
    <source>
        <dbReference type="PROSITE" id="PS50234"/>
    </source>
</evidence>
<dbReference type="PANTHER" id="PTHR31024:SF3">
    <property type="entry name" value="C-TYPE LECTIN-RELATED"/>
    <property type="match status" value="1"/>
</dbReference>
<dbReference type="Pfam" id="PF00092">
    <property type="entry name" value="VWA"/>
    <property type="match status" value="2"/>
</dbReference>
<dbReference type="CDD" id="cd01450">
    <property type="entry name" value="vWFA_subfamily_ECM"/>
    <property type="match status" value="1"/>
</dbReference>
<dbReference type="InterPro" id="IPR002035">
    <property type="entry name" value="VWF_A"/>
</dbReference>
<keyword evidence="1" id="KW-0732">Signal</keyword>
<sequence>MMIFTIALSLFLLPNLILSQTTNQHLQCSVGPTAWPKLWLDVVLLIDNSASQTKSNFDAMMSQIQEIWQPGSGGPTVGQGQKQTRVAVVTFDTQAYVVANLNQFNSNADLISKLQAVRQTSAHTVDGLHALQAAGNLLVQGAAGNRPNAPNVIIIYTANWAGRDPCVTAYSVRQDSMVLAILFQNSGAVAPAVPQCVYTPGEIYNGTTVNLNVNTLTSLSYANCFCVGQSNPVKLGEPLSRKGSRDAQVWYQFWLPQADNGYYLRDKWAECVQVPTTASSNHDTAATACHIDGYSLPNEFSYAKHQFLLKMAQQGGLTSQWIGLQYDTSLKQWFWENQKGHVAGRVPMKPGDFTYWNPNQPDITNNQYCVREIPATNGQQGYRWSTAPCTGFQLQYHSQYLCQQPACQTAWPSLWLDVVLLIDNSASQTRSNFDAMMSQIKEIWQPGQGGPTVGQGQKQTRVAVVTFNTQANVVANLNQFHSNADLISNLQAVRQTSASTVDGFHALLAAGNLLVQGAAGNRGNAPNVIIIYTANWAGRDPCVTAYSVRQDSMVLAILFQYPGAGTPTVPQCVYTPGEIYNGTTVNLDVITLTSLSYANCFCVGQSNTVKHGELLSKKGSGDDQVWYQFWLPQSDKQYYLRDKWGECVQVPTTASSNHDTAAAACHIDGYSVPNEFSYAKHQFLIIIAQQSGLTSQWIGLQYDPTLRMWFWDNQRGNTAGRVPMNPGDFTYWNPNQPDLTNNQYCVREIPGTLGASGYRWSTVPCTGFLLQYHSQYLCQKPACDALNFCSNS</sequence>
<dbReference type="InterPro" id="IPR016186">
    <property type="entry name" value="C-type_lectin-like/link_sf"/>
</dbReference>
<dbReference type="PROSITE" id="PS50234">
    <property type="entry name" value="VWFA"/>
    <property type="match status" value="2"/>
</dbReference>
<dbReference type="InterPro" id="IPR001304">
    <property type="entry name" value="C-type_lectin-like"/>
</dbReference>
<dbReference type="InterPro" id="IPR016187">
    <property type="entry name" value="CTDL_fold"/>
</dbReference>
<evidence type="ECO:0000256" key="1">
    <source>
        <dbReference type="SAM" id="SignalP"/>
    </source>
</evidence>